<sequence length="286" mass="30699">MSQKQENWKWCSKCACIFFAGNAVCRANNGVHDLSGSAMYTISFQPDAPGQEKWKWCKKCQVLSYTGNTVGGCQAGGQHDVSNSGNYHLPSTGGGQKPWRWCRKCQGLAWQAAACTAGGNHDFAGSGEYHICMDGDPRAQAAIGQDEWRWCKNCQLLCFDGKTSCAGGGTHINAGSGNYVVSFAQQRPVPNAQSGWKWCNKCYGLAFSENATDGVCPRGGTHNFGGSGNYAVLMNVPPAGGQQDKWSWCRHCQQMWYTGNGAGRCARSASGGHTQDGSGAYVLAFV</sequence>
<gene>
    <name evidence="1" type="ORF">C8A00DRAFT_17903</name>
</gene>
<protein>
    <submittedName>
        <fullName evidence="1">Uncharacterized protein</fullName>
    </submittedName>
</protein>
<name>A0AAN6VGU9_9PEZI</name>
<reference evidence="1" key="1">
    <citation type="journal article" date="2023" name="Mol. Phylogenet. Evol.">
        <title>Genome-scale phylogeny and comparative genomics of the fungal order Sordariales.</title>
        <authorList>
            <person name="Hensen N."/>
            <person name="Bonometti L."/>
            <person name="Westerberg I."/>
            <person name="Brannstrom I.O."/>
            <person name="Guillou S."/>
            <person name="Cros-Aarteil S."/>
            <person name="Calhoun S."/>
            <person name="Haridas S."/>
            <person name="Kuo A."/>
            <person name="Mondo S."/>
            <person name="Pangilinan J."/>
            <person name="Riley R."/>
            <person name="LaButti K."/>
            <person name="Andreopoulos B."/>
            <person name="Lipzen A."/>
            <person name="Chen C."/>
            <person name="Yan M."/>
            <person name="Daum C."/>
            <person name="Ng V."/>
            <person name="Clum A."/>
            <person name="Steindorff A."/>
            <person name="Ohm R.A."/>
            <person name="Martin F."/>
            <person name="Silar P."/>
            <person name="Natvig D.O."/>
            <person name="Lalanne C."/>
            <person name="Gautier V."/>
            <person name="Ament-Velasquez S.L."/>
            <person name="Kruys A."/>
            <person name="Hutchinson M.I."/>
            <person name="Powell A.J."/>
            <person name="Barry K."/>
            <person name="Miller A.N."/>
            <person name="Grigoriev I.V."/>
            <person name="Debuchy R."/>
            <person name="Gladieux P."/>
            <person name="Hiltunen Thoren M."/>
            <person name="Johannesson H."/>
        </authorList>
    </citation>
    <scope>NUCLEOTIDE SEQUENCE</scope>
    <source>
        <strain evidence="1">CBS 538.74</strain>
    </source>
</reference>
<reference evidence="1" key="2">
    <citation type="submission" date="2023-05" db="EMBL/GenBank/DDBJ databases">
        <authorList>
            <consortium name="Lawrence Berkeley National Laboratory"/>
            <person name="Steindorff A."/>
            <person name="Hensen N."/>
            <person name="Bonometti L."/>
            <person name="Westerberg I."/>
            <person name="Brannstrom I.O."/>
            <person name="Guillou S."/>
            <person name="Cros-Aarteil S."/>
            <person name="Calhoun S."/>
            <person name="Haridas S."/>
            <person name="Kuo A."/>
            <person name="Mondo S."/>
            <person name="Pangilinan J."/>
            <person name="Riley R."/>
            <person name="Labutti K."/>
            <person name="Andreopoulos B."/>
            <person name="Lipzen A."/>
            <person name="Chen C."/>
            <person name="Yanf M."/>
            <person name="Daum C."/>
            <person name="Ng V."/>
            <person name="Clum A."/>
            <person name="Ohm R."/>
            <person name="Martin F."/>
            <person name="Silar P."/>
            <person name="Natvig D."/>
            <person name="Lalanne C."/>
            <person name="Gautier V."/>
            <person name="Ament-Velasquez S.L."/>
            <person name="Kruys A."/>
            <person name="Hutchinson M.I."/>
            <person name="Powell A.J."/>
            <person name="Barry K."/>
            <person name="Miller A.N."/>
            <person name="Grigoriev I.V."/>
            <person name="Debuchy R."/>
            <person name="Gladieux P."/>
            <person name="Thoren M.H."/>
            <person name="Johannesson H."/>
        </authorList>
    </citation>
    <scope>NUCLEOTIDE SEQUENCE</scope>
    <source>
        <strain evidence="1">CBS 538.74</strain>
    </source>
</reference>
<dbReference type="EMBL" id="MU857061">
    <property type="protein sequence ID" value="KAK4150596.1"/>
    <property type="molecule type" value="Genomic_DNA"/>
</dbReference>
<keyword evidence="2" id="KW-1185">Reference proteome</keyword>
<comment type="caution">
    <text evidence="1">The sequence shown here is derived from an EMBL/GenBank/DDBJ whole genome shotgun (WGS) entry which is preliminary data.</text>
</comment>
<organism evidence="1 2">
    <name type="scientific">Chaetomidium leptoderma</name>
    <dbReference type="NCBI Taxonomy" id="669021"/>
    <lineage>
        <taxon>Eukaryota</taxon>
        <taxon>Fungi</taxon>
        <taxon>Dikarya</taxon>
        <taxon>Ascomycota</taxon>
        <taxon>Pezizomycotina</taxon>
        <taxon>Sordariomycetes</taxon>
        <taxon>Sordariomycetidae</taxon>
        <taxon>Sordariales</taxon>
        <taxon>Chaetomiaceae</taxon>
        <taxon>Chaetomidium</taxon>
    </lineage>
</organism>
<evidence type="ECO:0000313" key="2">
    <source>
        <dbReference type="Proteomes" id="UP001302745"/>
    </source>
</evidence>
<proteinExistence type="predicted"/>
<dbReference type="AlphaFoldDB" id="A0AAN6VGU9"/>
<dbReference type="Proteomes" id="UP001302745">
    <property type="component" value="Unassembled WGS sequence"/>
</dbReference>
<accession>A0AAN6VGU9</accession>
<evidence type="ECO:0000313" key="1">
    <source>
        <dbReference type="EMBL" id="KAK4150596.1"/>
    </source>
</evidence>